<keyword evidence="1" id="KW-0479">Metal-binding</keyword>
<dbReference type="InterPro" id="IPR041661">
    <property type="entry name" value="ZN622/Rei1/Reh1_Znf-C2H2"/>
</dbReference>
<keyword evidence="7" id="KW-1185">Reference proteome</keyword>
<organism evidence="6 7">
    <name type="scientific">Tritrichomonas musculus</name>
    <dbReference type="NCBI Taxonomy" id="1915356"/>
    <lineage>
        <taxon>Eukaryota</taxon>
        <taxon>Metamonada</taxon>
        <taxon>Parabasalia</taxon>
        <taxon>Tritrichomonadida</taxon>
        <taxon>Tritrichomonadidae</taxon>
        <taxon>Tritrichomonas</taxon>
    </lineage>
</organism>
<name>A0ABR2KZN8_9EUKA</name>
<evidence type="ECO:0000256" key="1">
    <source>
        <dbReference type="ARBA" id="ARBA00022723"/>
    </source>
</evidence>
<evidence type="ECO:0000259" key="5">
    <source>
        <dbReference type="PROSITE" id="PS00028"/>
    </source>
</evidence>
<dbReference type="PROSITE" id="PS00028">
    <property type="entry name" value="ZINC_FINGER_C2H2_1"/>
    <property type="match status" value="1"/>
</dbReference>
<keyword evidence="3" id="KW-0862">Zinc</keyword>
<accession>A0ABR2KZN8</accession>
<feature type="domain" description="C2H2-type" evidence="5">
    <location>
        <begin position="179"/>
        <end position="201"/>
    </location>
</feature>
<evidence type="ECO:0000256" key="2">
    <source>
        <dbReference type="ARBA" id="ARBA00022771"/>
    </source>
</evidence>
<comment type="caution">
    <text evidence="6">The sequence shown here is derived from an EMBL/GenBank/DDBJ whole genome shotgun (WGS) entry which is preliminary data.</text>
</comment>
<dbReference type="Proteomes" id="UP001470230">
    <property type="component" value="Unassembled WGS sequence"/>
</dbReference>
<reference evidence="6 7" key="1">
    <citation type="submission" date="2024-04" db="EMBL/GenBank/DDBJ databases">
        <title>Tritrichomonas musculus Genome.</title>
        <authorList>
            <person name="Alves-Ferreira E."/>
            <person name="Grigg M."/>
            <person name="Lorenzi H."/>
            <person name="Galac M."/>
        </authorList>
    </citation>
    <scope>NUCLEOTIDE SEQUENCE [LARGE SCALE GENOMIC DNA]</scope>
    <source>
        <strain evidence="6 7">EAF2021</strain>
    </source>
</reference>
<comment type="similarity">
    <text evidence="4">Belongs to the ZNF277 family.</text>
</comment>
<evidence type="ECO:0000313" key="6">
    <source>
        <dbReference type="EMBL" id="KAK8896298.1"/>
    </source>
</evidence>
<evidence type="ECO:0000256" key="4">
    <source>
        <dbReference type="ARBA" id="ARBA00034119"/>
    </source>
</evidence>
<dbReference type="SUPFAM" id="SSF57667">
    <property type="entry name" value="beta-beta-alpha zinc fingers"/>
    <property type="match status" value="2"/>
</dbReference>
<dbReference type="InterPro" id="IPR036236">
    <property type="entry name" value="Znf_C2H2_sf"/>
</dbReference>
<evidence type="ECO:0000313" key="7">
    <source>
        <dbReference type="Proteomes" id="UP001470230"/>
    </source>
</evidence>
<protein>
    <recommendedName>
        <fullName evidence="5">C2H2-type domain-containing protein</fullName>
    </recommendedName>
</protein>
<dbReference type="InterPro" id="IPR013087">
    <property type="entry name" value="Znf_C2H2_type"/>
</dbReference>
<dbReference type="PANTHER" id="PTHR13267:SF3">
    <property type="entry name" value="ZINC FINGER PROTEIN 277"/>
    <property type="match status" value="1"/>
</dbReference>
<proteinExistence type="inferred from homology"/>
<dbReference type="EMBL" id="JAPFFF010000002">
    <property type="protein sequence ID" value="KAK8896298.1"/>
    <property type="molecule type" value="Genomic_DNA"/>
</dbReference>
<sequence>MSESFETQLKNDFEANMNNYTDKDNFPCIFCSYETNIPIDCLIHMHEKHNFAITSLSSLSLLDKYLDNWRFHPQPIIDSQVYGYPSQTIDPENPEEISLRKTLHKLRLDQVMNEYELERTTVVKDIPCLFCKDKFSGTWQQYLQWLFEVHRFNPGRPQNLVYIPTLVSYLRNLINNNICINCNQHFDKPHLLRSHMKKKPHDKIPDKRYFDRFYMVNYLEEGKKWKDIEKEDDNDADESNIPIEEGLKDFDDDTVIDETKCLICDTILSTPGFVVDHMLRYHQFSLKDIQKAVGSDFYKMIRFVNYARASKNEKKCFICGSPVIGDYSEHIASHENKVPADITNILMDDKYLIPVIKEDPLLTVLEDI</sequence>
<keyword evidence="2" id="KW-0863">Zinc-finger</keyword>
<dbReference type="InterPro" id="IPR040048">
    <property type="entry name" value="ZNF277"/>
</dbReference>
<dbReference type="Pfam" id="PF12756">
    <property type="entry name" value="zf-C2H2_2"/>
    <property type="match status" value="1"/>
</dbReference>
<dbReference type="PANTHER" id="PTHR13267">
    <property type="entry name" value="ZINC FINGER PROTEIN 277"/>
    <property type="match status" value="1"/>
</dbReference>
<evidence type="ECO:0000256" key="3">
    <source>
        <dbReference type="ARBA" id="ARBA00022833"/>
    </source>
</evidence>
<gene>
    <name evidence="6" type="ORF">M9Y10_014196</name>
</gene>
<dbReference type="SMART" id="SM00355">
    <property type="entry name" value="ZnF_C2H2"/>
    <property type="match status" value="4"/>
</dbReference>